<organism evidence="9 10">
    <name type="scientific">Cirrhinus molitorella</name>
    <name type="common">mud carp</name>
    <dbReference type="NCBI Taxonomy" id="172907"/>
    <lineage>
        <taxon>Eukaryota</taxon>
        <taxon>Metazoa</taxon>
        <taxon>Chordata</taxon>
        <taxon>Craniata</taxon>
        <taxon>Vertebrata</taxon>
        <taxon>Euteleostomi</taxon>
        <taxon>Actinopterygii</taxon>
        <taxon>Neopterygii</taxon>
        <taxon>Teleostei</taxon>
        <taxon>Ostariophysi</taxon>
        <taxon>Cypriniformes</taxon>
        <taxon>Cyprinidae</taxon>
        <taxon>Labeoninae</taxon>
        <taxon>Labeonini</taxon>
        <taxon>Cirrhinus</taxon>
    </lineage>
</organism>
<name>A0ABR3ML59_9TELE</name>
<keyword evidence="6" id="KW-0695">RNA-directed DNA polymerase</keyword>
<evidence type="ECO:0000256" key="1">
    <source>
        <dbReference type="ARBA" id="ARBA00022679"/>
    </source>
</evidence>
<keyword evidence="10" id="KW-1185">Reference proteome</keyword>
<keyword evidence="2" id="KW-0548">Nucleotidyltransferase</keyword>
<dbReference type="Proteomes" id="UP001558613">
    <property type="component" value="Unassembled WGS sequence"/>
</dbReference>
<keyword evidence="4" id="KW-0255">Endonuclease</keyword>
<feature type="region of interest" description="Disordered" evidence="7">
    <location>
        <begin position="297"/>
        <end position="351"/>
    </location>
</feature>
<evidence type="ECO:0000256" key="7">
    <source>
        <dbReference type="SAM" id="MobiDB-lite"/>
    </source>
</evidence>
<dbReference type="Gene3D" id="3.30.70.270">
    <property type="match status" value="1"/>
</dbReference>
<dbReference type="InterPro" id="IPR043502">
    <property type="entry name" value="DNA/RNA_pol_sf"/>
</dbReference>
<dbReference type="PANTHER" id="PTHR37984">
    <property type="entry name" value="PROTEIN CBG26694"/>
    <property type="match status" value="1"/>
</dbReference>
<comment type="caution">
    <text evidence="9">The sequence shown here is derived from an EMBL/GenBank/DDBJ whole genome shotgun (WGS) entry which is preliminary data.</text>
</comment>
<evidence type="ECO:0000256" key="6">
    <source>
        <dbReference type="ARBA" id="ARBA00022918"/>
    </source>
</evidence>
<keyword evidence="3" id="KW-0540">Nuclease</keyword>
<protein>
    <recommendedName>
        <fullName evidence="8">Reverse transcriptase RNase H-like domain-containing protein</fullName>
    </recommendedName>
</protein>
<dbReference type="InterPro" id="IPR041373">
    <property type="entry name" value="RT_RNaseH"/>
</dbReference>
<dbReference type="EMBL" id="JAYMGO010000011">
    <property type="protein sequence ID" value="KAL1265365.1"/>
    <property type="molecule type" value="Genomic_DNA"/>
</dbReference>
<feature type="domain" description="Reverse transcriptase RNase H-like" evidence="8">
    <location>
        <begin position="101"/>
        <end position="183"/>
    </location>
</feature>
<gene>
    <name evidence="9" type="ORF">QQF64_003392</name>
</gene>
<evidence type="ECO:0000259" key="8">
    <source>
        <dbReference type="Pfam" id="PF17917"/>
    </source>
</evidence>
<dbReference type="InterPro" id="IPR050951">
    <property type="entry name" value="Retrovirus_Pol_polyprotein"/>
</dbReference>
<evidence type="ECO:0000256" key="5">
    <source>
        <dbReference type="ARBA" id="ARBA00022801"/>
    </source>
</evidence>
<dbReference type="SUPFAM" id="SSF56672">
    <property type="entry name" value="DNA/RNA polymerases"/>
    <property type="match status" value="1"/>
</dbReference>
<keyword evidence="5" id="KW-0378">Hydrolase</keyword>
<evidence type="ECO:0000313" key="10">
    <source>
        <dbReference type="Proteomes" id="UP001558613"/>
    </source>
</evidence>
<proteinExistence type="predicted"/>
<dbReference type="Pfam" id="PF17917">
    <property type="entry name" value="RT_RNaseH"/>
    <property type="match status" value="1"/>
</dbReference>
<reference evidence="9 10" key="1">
    <citation type="submission" date="2023-09" db="EMBL/GenBank/DDBJ databases">
        <authorList>
            <person name="Wang M."/>
        </authorList>
    </citation>
    <scope>NUCLEOTIDE SEQUENCE [LARGE SCALE GENOMIC DNA]</scope>
    <source>
        <strain evidence="9">GT-2023</strain>
        <tissue evidence="9">Liver</tissue>
    </source>
</reference>
<dbReference type="PANTHER" id="PTHR37984:SF5">
    <property type="entry name" value="PROTEIN NYNRIN-LIKE"/>
    <property type="match status" value="1"/>
</dbReference>
<accession>A0ABR3ML59</accession>
<evidence type="ECO:0000256" key="3">
    <source>
        <dbReference type="ARBA" id="ARBA00022722"/>
    </source>
</evidence>
<evidence type="ECO:0000256" key="4">
    <source>
        <dbReference type="ARBA" id="ARBA00022759"/>
    </source>
</evidence>
<keyword evidence="1" id="KW-0808">Transferase</keyword>
<dbReference type="InterPro" id="IPR043128">
    <property type="entry name" value="Rev_trsase/Diguanyl_cyclase"/>
</dbReference>
<evidence type="ECO:0000313" key="9">
    <source>
        <dbReference type="EMBL" id="KAL1265365.1"/>
    </source>
</evidence>
<sequence>MHVDRFRRTVWCCVSYGRCAGVIWGESQTQQDERLHTVLARIEKASITLNLEKCELGRQEGKFLGHIITESGVRRDPEKVRAVMQMKEPSTGSEVRSFLGMKEEEQWKPVAYASRSLSPTKQRYAQVEKEALGLTWGCERFKDFLIGHHFHLETDHKPLVCLLGIQELAEFPQRIQRFRMRLMRTTPLPNGYSPAQLLMGRRLRTPIPQHHSLLIPSLPDFTTVAAKEKEIREKQAASYNIRHRARQLSHLSSGQRVWITDTKTEGTVVASHSAPRSYLVESPQGTIRRNRHHLVPMASTDPCAESFPETGDQTEEGEHSPESSTAQTVKTPMVHKTRSGRTVVQPKRLDL</sequence>
<evidence type="ECO:0000256" key="2">
    <source>
        <dbReference type="ARBA" id="ARBA00022695"/>
    </source>
</evidence>